<accession>A0A1F7GLF9</accession>
<dbReference type="CDD" id="cd05379">
    <property type="entry name" value="CAP_bacterial"/>
    <property type="match status" value="1"/>
</dbReference>
<evidence type="ECO:0000256" key="1">
    <source>
        <dbReference type="SAM" id="MobiDB-lite"/>
    </source>
</evidence>
<feature type="compositionally biased region" description="Polar residues" evidence="1">
    <location>
        <begin position="135"/>
        <end position="148"/>
    </location>
</feature>
<proteinExistence type="predicted"/>
<comment type="caution">
    <text evidence="3">The sequence shown here is derived from an EMBL/GenBank/DDBJ whole genome shotgun (WGS) entry which is preliminary data.</text>
</comment>
<dbReference type="AlphaFoldDB" id="A0A1F7GLF9"/>
<feature type="compositionally biased region" description="Low complexity" evidence="1">
    <location>
        <begin position="86"/>
        <end position="97"/>
    </location>
</feature>
<name>A0A1F7GLF9_9BACT</name>
<dbReference type="SUPFAM" id="SSF55797">
    <property type="entry name" value="PR-1-like"/>
    <property type="match status" value="1"/>
</dbReference>
<evidence type="ECO:0000313" key="4">
    <source>
        <dbReference type="Proteomes" id="UP000176850"/>
    </source>
</evidence>
<evidence type="ECO:0000313" key="3">
    <source>
        <dbReference type="EMBL" id="OGK19392.1"/>
    </source>
</evidence>
<gene>
    <name evidence="3" type="ORF">A2799_02645</name>
</gene>
<feature type="region of interest" description="Disordered" evidence="1">
    <location>
        <begin position="119"/>
        <end position="149"/>
    </location>
</feature>
<dbReference type="InterPro" id="IPR014044">
    <property type="entry name" value="CAP_dom"/>
</dbReference>
<dbReference type="Proteomes" id="UP000176850">
    <property type="component" value="Unassembled WGS sequence"/>
</dbReference>
<reference evidence="3 4" key="1">
    <citation type="journal article" date="2016" name="Nat. Commun.">
        <title>Thousands of microbial genomes shed light on interconnected biogeochemical processes in an aquifer system.</title>
        <authorList>
            <person name="Anantharaman K."/>
            <person name="Brown C.T."/>
            <person name="Hug L.A."/>
            <person name="Sharon I."/>
            <person name="Castelle C.J."/>
            <person name="Probst A.J."/>
            <person name="Thomas B.C."/>
            <person name="Singh A."/>
            <person name="Wilkins M.J."/>
            <person name="Karaoz U."/>
            <person name="Brodie E.L."/>
            <person name="Williams K.H."/>
            <person name="Hubbard S.S."/>
            <person name="Banfield J.F."/>
        </authorList>
    </citation>
    <scope>NUCLEOTIDE SEQUENCE [LARGE SCALE GENOMIC DNA]</scope>
</reference>
<dbReference type="PANTHER" id="PTHR31157:SF1">
    <property type="entry name" value="SCP DOMAIN-CONTAINING PROTEIN"/>
    <property type="match status" value="1"/>
</dbReference>
<evidence type="ECO:0000259" key="2">
    <source>
        <dbReference type="Pfam" id="PF00188"/>
    </source>
</evidence>
<feature type="domain" description="SCP" evidence="2">
    <location>
        <begin position="101"/>
        <end position="207"/>
    </location>
</feature>
<dbReference type="PANTHER" id="PTHR31157">
    <property type="entry name" value="SCP DOMAIN-CONTAINING PROTEIN"/>
    <property type="match status" value="1"/>
</dbReference>
<dbReference type="Gene3D" id="3.40.33.10">
    <property type="entry name" value="CAP"/>
    <property type="match status" value="1"/>
</dbReference>
<dbReference type="Pfam" id="PF00188">
    <property type="entry name" value="CAP"/>
    <property type="match status" value="1"/>
</dbReference>
<organism evidence="3 4">
    <name type="scientific">Candidatus Roizmanbacteria bacterium RIFCSPHIGHO2_01_FULL_39_24</name>
    <dbReference type="NCBI Taxonomy" id="1802032"/>
    <lineage>
        <taxon>Bacteria</taxon>
        <taxon>Candidatus Roizmaniibacteriota</taxon>
    </lineage>
</organism>
<feature type="region of interest" description="Disordered" evidence="1">
    <location>
        <begin position="52"/>
        <end position="98"/>
    </location>
</feature>
<dbReference type="InterPro" id="IPR035940">
    <property type="entry name" value="CAP_sf"/>
</dbReference>
<protein>
    <recommendedName>
        <fullName evidence="2">SCP domain-containing protein</fullName>
    </recommendedName>
</protein>
<dbReference type="EMBL" id="MFZH01000012">
    <property type="protein sequence ID" value="OGK19392.1"/>
    <property type="molecule type" value="Genomic_DNA"/>
</dbReference>
<sequence>MNKWPIHAKVVLAQISALLLTVVITSRLAVGAPAQTQIMGAQTFGRVTDTAPTVQIPTSTPSPSPRLEPSSTPRLPTAEAEGNGGQAAPSSSSPESQTITLINSERQRQGLSQLSTNDALTTASRRHSKDVCDHNQLNHTGTDGSDFSSRARDAGFSGNPYGEVLGMGYGSPEAVFGGWMGSSAHHDIIMNPGIHQIGMGWVGNCQTAVVAF</sequence>